<gene>
    <name evidence="6" type="ORF">BC739_003640</name>
</gene>
<keyword evidence="2 4" id="KW-0808">Transferase</keyword>
<dbReference type="Gene3D" id="3.40.47.10">
    <property type="match status" value="2"/>
</dbReference>
<evidence type="ECO:0000256" key="3">
    <source>
        <dbReference type="ARBA" id="ARBA00023315"/>
    </source>
</evidence>
<evidence type="ECO:0000313" key="6">
    <source>
        <dbReference type="EMBL" id="MBA8926441.1"/>
    </source>
</evidence>
<dbReference type="Pfam" id="PF02801">
    <property type="entry name" value="Ketoacyl-synt_C"/>
    <property type="match status" value="1"/>
</dbReference>
<dbReference type="InterPro" id="IPR014030">
    <property type="entry name" value="Ketoacyl_synth_N"/>
</dbReference>
<dbReference type="InterPro" id="IPR020841">
    <property type="entry name" value="PKS_Beta-ketoAc_synthase_dom"/>
</dbReference>
<dbReference type="GO" id="GO:0016746">
    <property type="term" value="F:acyltransferase activity"/>
    <property type="evidence" value="ECO:0007669"/>
    <property type="project" value="UniProtKB-KW"/>
</dbReference>
<dbReference type="PANTHER" id="PTHR11712">
    <property type="entry name" value="POLYKETIDE SYNTHASE-RELATED"/>
    <property type="match status" value="1"/>
</dbReference>
<dbReference type="RefSeq" id="WP_182837772.1">
    <property type="nucleotide sequence ID" value="NZ_BAAABQ010000009.1"/>
</dbReference>
<protein>
    <submittedName>
        <fullName evidence="6">Act minimal PKS chain-length factor (CLF/KS beta)</fullName>
        <ecNumber evidence="6">2.3.1.-</ecNumber>
    </submittedName>
</protein>
<evidence type="ECO:0000256" key="4">
    <source>
        <dbReference type="RuleBase" id="RU003694"/>
    </source>
</evidence>
<comment type="similarity">
    <text evidence="1 4">Belongs to the thiolase-like superfamily. Beta-ketoacyl-ACP synthases family.</text>
</comment>
<dbReference type="InterPro" id="IPR014031">
    <property type="entry name" value="Ketoacyl_synth_C"/>
</dbReference>
<dbReference type="SUPFAM" id="SSF53901">
    <property type="entry name" value="Thiolase-like"/>
    <property type="match status" value="2"/>
</dbReference>
<dbReference type="PANTHER" id="PTHR11712:SF322">
    <property type="entry name" value="POLYKETIDE BETA-KETOACYL SYNTHASE 2-RELATED"/>
    <property type="match status" value="1"/>
</dbReference>
<dbReference type="EC" id="2.3.1.-" evidence="6"/>
<accession>A0ABR6BHU5</accession>
<dbReference type="Pfam" id="PF00109">
    <property type="entry name" value="ketoacyl-synt"/>
    <property type="match status" value="1"/>
</dbReference>
<proteinExistence type="inferred from homology"/>
<feature type="domain" description="Ketosynthase family 3 (KS3)" evidence="5">
    <location>
        <begin position="1"/>
        <end position="403"/>
    </location>
</feature>
<dbReference type="PROSITE" id="PS52004">
    <property type="entry name" value="KS3_2"/>
    <property type="match status" value="1"/>
</dbReference>
<dbReference type="CDD" id="cd00832">
    <property type="entry name" value="CLF"/>
    <property type="match status" value="1"/>
</dbReference>
<evidence type="ECO:0000256" key="2">
    <source>
        <dbReference type="ARBA" id="ARBA00022679"/>
    </source>
</evidence>
<evidence type="ECO:0000259" key="5">
    <source>
        <dbReference type="PROSITE" id="PS52004"/>
    </source>
</evidence>
<organism evidence="6 7">
    <name type="scientific">Kutzneria viridogrisea</name>
    <dbReference type="NCBI Taxonomy" id="47990"/>
    <lineage>
        <taxon>Bacteria</taxon>
        <taxon>Bacillati</taxon>
        <taxon>Actinomycetota</taxon>
        <taxon>Actinomycetes</taxon>
        <taxon>Pseudonocardiales</taxon>
        <taxon>Pseudonocardiaceae</taxon>
        <taxon>Kutzneria</taxon>
    </lineage>
</organism>
<dbReference type="InterPro" id="IPR000794">
    <property type="entry name" value="Beta-ketoacyl_synthase"/>
</dbReference>
<keyword evidence="7" id="KW-1185">Reference proteome</keyword>
<dbReference type="SMART" id="SM00825">
    <property type="entry name" value="PKS_KS"/>
    <property type="match status" value="1"/>
</dbReference>
<dbReference type="Proteomes" id="UP000517916">
    <property type="component" value="Unassembled WGS sequence"/>
</dbReference>
<sequence>MNKPIVTGIGVLAPTGLGTEQYWAATRNGAKGIGPVSRFETEQYPVVLAGEIDGFEAREHLASRLLPQTDHMTRLALVAADWALADAGAKAEELPEFSAGVVTASASGGFEFGHRELEALWSKGSEHVSAYQSFAWFYAVNTGQISIRHGLRGAGGVVVTEQAGGLDAFAMARRRLRDGAGLMLTGGVDSALCPWGWVAQIACGRLSTSADPERAYLPFDSAANGFVPGEGGAILVVEDPESAAARGVARDYGTFAGYSATFDPPPDSGRPSALRRAIENALDDAGCQPSDVDVVFADGAGVPELDLAEAEAISAVFGANGVPVTAPKTATGRLYSGGAALDLATALLALRDGLIPPTPNVSELAPGIDIDLVTGQPRRADLRTAVVLARGYGGYNSAVVLRAPDKP</sequence>
<comment type="caution">
    <text evidence="6">The sequence shown here is derived from an EMBL/GenBank/DDBJ whole genome shotgun (WGS) entry which is preliminary data.</text>
</comment>
<dbReference type="EMBL" id="JACJID010000002">
    <property type="protein sequence ID" value="MBA8926441.1"/>
    <property type="molecule type" value="Genomic_DNA"/>
</dbReference>
<evidence type="ECO:0000313" key="7">
    <source>
        <dbReference type="Proteomes" id="UP000517916"/>
    </source>
</evidence>
<evidence type="ECO:0000256" key="1">
    <source>
        <dbReference type="ARBA" id="ARBA00008467"/>
    </source>
</evidence>
<keyword evidence="3 6" id="KW-0012">Acyltransferase</keyword>
<reference evidence="6 7" key="1">
    <citation type="submission" date="2020-08" db="EMBL/GenBank/DDBJ databases">
        <title>Genomic Encyclopedia of Archaeal and Bacterial Type Strains, Phase II (KMG-II): from individual species to whole genera.</title>
        <authorList>
            <person name="Goeker M."/>
        </authorList>
    </citation>
    <scope>NUCLEOTIDE SEQUENCE [LARGE SCALE GENOMIC DNA]</scope>
    <source>
        <strain evidence="6 7">DSM 43850</strain>
    </source>
</reference>
<dbReference type="InterPro" id="IPR016039">
    <property type="entry name" value="Thiolase-like"/>
</dbReference>
<name>A0ABR6BHU5_9PSEU</name>